<organism evidence="6 7">
    <name type="scientific">Conexivisphaera calida</name>
    <dbReference type="NCBI Taxonomy" id="1874277"/>
    <lineage>
        <taxon>Archaea</taxon>
        <taxon>Nitrososphaerota</taxon>
        <taxon>Conexivisphaeria</taxon>
        <taxon>Conexivisphaerales</taxon>
        <taxon>Conexivisphaeraceae</taxon>
        <taxon>Conexivisphaera</taxon>
    </lineage>
</organism>
<reference evidence="6 7" key="1">
    <citation type="journal article" date="2019" name="ISME J.">
        <title>Isolation and characterization of a thermophilic sulfur- and iron-reducing thaumarchaeote from a terrestrial acidic hot spring.</title>
        <authorList>
            <person name="Kato S."/>
            <person name="Itoh T."/>
            <person name="Yuki M."/>
            <person name="Nagamori M."/>
            <person name="Ohnishi M."/>
            <person name="Uematsu K."/>
            <person name="Suzuki K."/>
            <person name="Takashina T."/>
            <person name="Ohkuma M."/>
        </authorList>
    </citation>
    <scope>NUCLEOTIDE SEQUENCE [LARGE SCALE GENOMIC DNA]</scope>
    <source>
        <strain evidence="6 7">NAS-02</strain>
    </source>
</reference>
<dbReference type="OrthoDB" id="2837at2157"/>
<dbReference type="PANTHER" id="PTHR43177">
    <property type="entry name" value="PROTEIN NRFC"/>
    <property type="match status" value="1"/>
</dbReference>
<dbReference type="RefSeq" id="WP_174448615.1">
    <property type="nucleotide sequence ID" value="NZ_AP018732.1"/>
</dbReference>
<dbReference type="GO" id="GO:0051539">
    <property type="term" value="F:4 iron, 4 sulfur cluster binding"/>
    <property type="evidence" value="ECO:0007669"/>
    <property type="project" value="UniProtKB-KW"/>
</dbReference>
<evidence type="ECO:0000313" key="7">
    <source>
        <dbReference type="Proteomes" id="UP000509448"/>
    </source>
</evidence>
<keyword evidence="7" id="KW-1185">Reference proteome</keyword>
<dbReference type="PANTHER" id="PTHR43177:SF3">
    <property type="entry name" value="PROTEIN NRFC HOMOLOG"/>
    <property type="match status" value="1"/>
</dbReference>
<keyword evidence="1" id="KW-0004">4Fe-4S</keyword>
<keyword evidence="4" id="KW-0411">Iron-sulfur</keyword>
<dbReference type="PROSITE" id="PS51379">
    <property type="entry name" value="4FE4S_FER_2"/>
    <property type="match status" value="2"/>
</dbReference>
<evidence type="ECO:0000313" key="6">
    <source>
        <dbReference type="EMBL" id="BBE42377.1"/>
    </source>
</evidence>
<dbReference type="GeneID" id="55584801"/>
<dbReference type="InterPro" id="IPR050954">
    <property type="entry name" value="ET_IronSulfur_Cluster-Binding"/>
</dbReference>
<name>A0A4P2VEG3_9ARCH</name>
<protein>
    <submittedName>
        <fullName evidence="6">Fe-S-cluster-containing hydrogenase components 1</fullName>
    </submittedName>
</protein>
<keyword evidence="3" id="KW-0408">Iron</keyword>
<accession>A0A4P2VEG3</accession>
<dbReference type="EMBL" id="AP018732">
    <property type="protein sequence ID" value="BBE42377.1"/>
    <property type="molecule type" value="Genomic_DNA"/>
</dbReference>
<dbReference type="Pfam" id="PF13620">
    <property type="entry name" value="CarboxypepD_reg"/>
    <property type="match status" value="1"/>
</dbReference>
<dbReference type="InterPro" id="IPR017896">
    <property type="entry name" value="4Fe4S_Fe-S-bd"/>
</dbReference>
<sequence>MTRYGMVIDVSKCNACYNCVSACKDEFWGNDYPPYSKAQPKFGQQWVRVDRKERGHFPFIDVSYMPVLCQMCKDPPCAKAAKDGAVYVREDGIVMIDPEKSKGQKQIVDACPYGAIYWNEELQIPQKCTFCAHRVDKGLLPRCVDACPTGAMLFGDIDDPNSEVGRIARSNGEPYRSETTKVLYVGKPEAYEPKPGVGPGVLYIDLYRMTKMFIAGSVALKDSDDLVDGASVSLLSGGREISKTSTDGFGQFKFDALEPGKYTVVVEHPGYRALRMDVEVSESTYLGYLFLEKQ</sequence>
<evidence type="ECO:0000256" key="2">
    <source>
        <dbReference type="ARBA" id="ARBA00022723"/>
    </source>
</evidence>
<dbReference type="GO" id="GO:0046872">
    <property type="term" value="F:metal ion binding"/>
    <property type="evidence" value="ECO:0007669"/>
    <property type="project" value="UniProtKB-KW"/>
</dbReference>
<dbReference type="InterPro" id="IPR013783">
    <property type="entry name" value="Ig-like_fold"/>
</dbReference>
<proteinExistence type="predicted"/>
<dbReference type="Proteomes" id="UP000509448">
    <property type="component" value="Chromosome"/>
</dbReference>
<dbReference type="Gene3D" id="3.30.70.20">
    <property type="match status" value="2"/>
</dbReference>
<dbReference type="SUPFAM" id="SSF54862">
    <property type="entry name" value="4Fe-4S ferredoxins"/>
    <property type="match status" value="1"/>
</dbReference>
<evidence type="ECO:0000256" key="3">
    <source>
        <dbReference type="ARBA" id="ARBA00023004"/>
    </source>
</evidence>
<evidence type="ECO:0000256" key="1">
    <source>
        <dbReference type="ARBA" id="ARBA00022485"/>
    </source>
</evidence>
<dbReference type="SUPFAM" id="SSF49478">
    <property type="entry name" value="Cna protein B-type domain"/>
    <property type="match status" value="1"/>
</dbReference>
<dbReference type="Gene3D" id="2.60.40.10">
    <property type="entry name" value="Immunoglobulins"/>
    <property type="match status" value="1"/>
</dbReference>
<keyword evidence="2" id="KW-0479">Metal-binding</keyword>
<evidence type="ECO:0000256" key="4">
    <source>
        <dbReference type="ARBA" id="ARBA00023014"/>
    </source>
</evidence>
<gene>
    <name evidence="6" type="ORF">NAS2_0988</name>
</gene>
<evidence type="ECO:0000259" key="5">
    <source>
        <dbReference type="PROSITE" id="PS51379"/>
    </source>
</evidence>
<feature type="domain" description="4Fe-4S ferredoxin-type" evidence="5">
    <location>
        <begin position="92"/>
        <end position="121"/>
    </location>
</feature>
<dbReference type="Pfam" id="PF13247">
    <property type="entry name" value="Fer4_11"/>
    <property type="match status" value="1"/>
</dbReference>
<feature type="domain" description="4Fe-4S ferredoxin-type" evidence="5">
    <location>
        <begin position="4"/>
        <end position="33"/>
    </location>
</feature>
<dbReference type="KEGG" id="ccai:NAS2_0988"/>
<dbReference type="AlphaFoldDB" id="A0A4P2VEG3"/>